<evidence type="ECO:0000256" key="1">
    <source>
        <dbReference type="SAM" id="MobiDB-lite"/>
    </source>
</evidence>
<dbReference type="AlphaFoldDB" id="A0A8S4HF43"/>
<evidence type="ECO:0000313" key="3">
    <source>
        <dbReference type="Proteomes" id="UP000779233"/>
    </source>
</evidence>
<feature type="compositionally biased region" description="Basic and acidic residues" evidence="1">
    <location>
        <begin position="254"/>
        <end position="279"/>
    </location>
</feature>
<name>A0A8S4HF43_PLAVI</name>
<protein>
    <submittedName>
        <fullName evidence="2">(malaria parasite P. vivax) hypothetical protein</fullName>
    </submittedName>
</protein>
<feature type="region of interest" description="Disordered" evidence="1">
    <location>
        <begin position="252"/>
        <end position="281"/>
    </location>
</feature>
<gene>
    <name evidence="2" type="ORF">PVW1_130055600</name>
</gene>
<comment type="caution">
    <text evidence="2">The sequence shown here is derived from an EMBL/GenBank/DDBJ whole genome shotgun (WGS) entry which is preliminary data.</text>
</comment>
<reference evidence="2" key="1">
    <citation type="submission" date="2021-09" db="EMBL/GenBank/DDBJ databases">
        <authorList>
            <consortium name="Pathogen Informatics"/>
        </authorList>
    </citation>
    <scope>NUCLEOTIDE SEQUENCE</scope>
    <source>
        <strain evidence="2">PvW1</strain>
    </source>
</reference>
<organism evidence="2 3">
    <name type="scientific">Plasmodium vivax</name>
    <name type="common">malaria parasite P. vivax</name>
    <dbReference type="NCBI Taxonomy" id="5855"/>
    <lineage>
        <taxon>Eukaryota</taxon>
        <taxon>Sar</taxon>
        <taxon>Alveolata</taxon>
        <taxon>Apicomplexa</taxon>
        <taxon>Aconoidasida</taxon>
        <taxon>Haemosporida</taxon>
        <taxon>Plasmodiidae</taxon>
        <taxon>Plasmodium</taxon>
        <taxon>Plasmodium (Plasmodium)</taxon>
    </lineage>
</organism>
<accession>A0A8S4HF43</accession>
<feature type="region of interest" description="Disordered" evidence="1">
    <location>
        <begin position="336"/>
        <end position="355"/>
    </location>
</feature>
<proteinExistence type="predicted"/>
<dbReference type="VEuPathDB" id="PlasmoDB:PVPAM_020005000"/>
<dbReference type="Proteomes" id="UP000779233">
    <property type="component" value="Unassembled WGS sequence"/>
</dbReference>
<sequence length="436" mass="51254">MSNPCKGTFEYPSYECYNKIKYHFVERIKERSYVIISRVSDFAKKYPVDKLEKLNTLSDVFTNLQKYLSNGAVFASPDIYNGEGTCKYISYLLCDGILKKKRECDEHTFNYFKDFVYDYNIKTNSHKCSNKLKYLDDHEYKKMKALYQLYELYDKLKLTYLQEDYRCTTFGQIIANYNDALKKYDNQSDKDYDLIKKLLDLKELTVNTKLPSYEKCQYREYELLKPELYLKRLEEIETKKRQDELQKQQQQELQRLKEQKEHEEALQRQKEQQRGKLDTNELLSNGENVLSAALTHQIETEQSFGAESARGEGYRVMQEYTRPSSFYSERLRTQKEQLEQPEGGYPEFKDKNMDTSTTSGIRGAIKDTFTTIVENVEPAPILGVSGGMGAFILQLDPSLEEEDDESVKFLVVLEDLHQENSQFFMNMKVGILDMVK</sequence>
<dbReference type="EMBL" id="CAJZCX010000006">
    <property type="protein sequence ID" value="CAG9476360.1"/>
    <property type="molecule type" value="Genomic_DNA"/>
</dbReference>
<evidence type="ECO:0000313" key="2">
    <source>
        <dbReference type="EMBL" id="CAG9476360.1"/>
    </source>
</evidence>